<dbReference type="PANTHER" id="PTHR42901:SF1">
    <property type="entry name" value="ALCOHOL DEHYDROGENASE"/>
    <property type="match status" value="1"/>
</dbReference>
<evidence type="ECO:0000313" key="3">
    <source>
        <dbReference type="EMBL" id="KAK3678421.1"/>
    </source>
</evidence>
<comment type="caution">
    <text evidence="3">The sequence shown here is derived from an EMBL/GenBank/DDBJ whole genome shotgun (WGS) entry which is preliminary data.</text>
</comment>
<keyword evidence="4" id="KW-1185">Reference proteome</keyword>
<organism evidence="3 4">
    <name type="scientific">Recurvomyces mirabilis</name>
    <dbReference type="NCBI Taxonomy" id="574656"/>
    <lineage>
        <taxon>Eukaryota</taxon>
        <taxon>Fungi</taxon>
        <taxon>Dikarya</taxon>
        <taxon>Ascomycota</taxon>
        <taxon>Pezizomycotina</taxon>
        <taxon>Dothideomycetes</taxon>
        <taxon>Dothideomycetidae</taxon>
        <taxon>Mycosphaerellales</taxon>
        <taxon>Teratosphaeriaceae</taxon>
        <taxon>Recurvomyces</taxon>
    </lineage>
</organism>
<dbReference type="EMBL" id="JAUTXT010000004">
    <property type="protein sequence ID" value="KAK3678421.1"/>
    <property type="molecule type" value="Genomic_DNA"/>
</dbReference>
<accession>A0AAE0WV70</accession>
<proteinExistence type="inferred from homology"/>
<dbReference type="Proteomes" id="UP001274830">
    <property type="component" value="Unassembled WGS sequence"/>
</dbReference>
<dbReference type="CDD" id="cd05233">
    <property type="entry name" value="SDR_c"/>
    <property type="match status" value="1"/>
</dbReference>
<evidence type="ECO:0008006" key="5">
    <source>
        <dbReference type="Google" id="ProtNLM"/>
    </source>
</evidence>
<dbReference type="InterPro" id="IPR002347">
    <property type="entry name" value="SDR_fam"/>
</dbReference>
<dbReference type="Gene3D" id="3.40.50.720">
    <property type="entry name" value="NAD(P)-binding Rossmann-like Domain"/>
    <property type="match status" value="1"/>
</dbReference>
<dbReference type="SUPFAM" id="SSF51735">
    <property type="entry name" value="NAD(P)-binding Rossmann-fold domains"/>
    <property type="match status" value="1"/>
</dbReference>
<dbReference type="Pfam" id="PF00106">
    <property type="entry name" value="adh_short"/>
    <property type="match status" value="1"/>
</dbReference>
<name>A0AAE0WV70_9PEZI</name>
<dbReference type="InterPro" id="IPR036291">
    <property type="entry name" value="NAD(P)-bd_dom_sf"/>
</dbReference>
<dbReference type="GO" id="GO:0016491">
    <property type="term" value="F:oxidoreductase activity"/>
    <property type="evidence" value="ECO:0007669"/>
    <property type="project" value="UniProtKB-KW"/>
</dbReference>
<dbReference type="PANTHER" id="PTHR42901">
    <property type="entry name" value="ALCOHOL DEHYDROGENASE"/>
    <property type="match status" value="1"/>
</dbReference>
<evidence type="ECO:0000256" key="2">
    <source>
        <dbReference type="ARBA" id="ARBA00023002"/>
    </source>
</evidence>
<protein>
    <recommendedName>
        <fullName evidence="5">NAD(P)-binding protein</fullName>
    </recommendedName>
</protein>
<sequence length="287" mass="30912">MAYPSLTKTFHKAAYPAISPARPELSLKGKTVVISGGGTGIGSAITQAFADAGAARIAILGRRPNVLEEMKQQVENSTDGKVTVSTHATDVSDLASVQKAAREIGKWDVLISNAGYLPDIKHLVDSDPTDWWKAFEINVRGPFNLAHAFLPLRNADATLIGVSAGSIQVPFLAENWTAYNSSKFAAVKMLQDLASEVQDLHVVSMHPGVVESAMSEKSFAGKAQAPQYDTVELPAHFAVWLCSQEAGFLRGKFAWCNWDVEELIAKKDELQGSLVATANCIGWPYAP</sequence>
<dbReference type="PRINTS" id="PR00081">
    <property type="entry name" value="GDHRDH"/>
</dbReference>
<keyword evidence="2" id="KW-0560">Oxidoreductase</keyword>
<comment type="similarity">
    <text evidence="1">Belongs to the short-chain dehydrogenases/reductases (SDR) family.</text>
</comment>
<reference evidence="3" key="1">
    <citation type="submission" date="2023-07" db="EMBL/GenBank/DDBJ databases">
        <title>Black Yeasts Isolated from many extreme environments.</title>
        <authorList>
            <person name="Coleine C."/>
            <person name="Stajich J.E."/>
            <person name="Selbmann L."/>
        </authorList>
    </citation>
    <scope>NUCLEOTIDE SEQUENCE</scope>
    <source>
        <strain evidence="3">CCFEE 5485</strain>
    </source>
</reference>
<dbReference type="AlphaFoldDB" id="A0AAE0WV70"/>
<evidence type="ECO:0000313" key="4">
    <source>
        <dbReference type="Proteomes" id="UP001274830"/>
    </source>
</evidence>
<evidence type="ECO:0000256" key="1">
    <source>
        <dbReference type="ARBA" id="ARBA00006484"/>
    </source>
</evidence>
<gene>
    <name evidence="3" type="ORF">LTR78_001718</name>
</gene>